<reference evidence="2" key="1">
    <citation type="submission" date="2017-03" db="EMBL/GenBank/DDBJ databases">
        <title>The mitochondrial genome of the carnivorous plant Utricularia reniformis (Lentibulariaceae): structure, comparative analysis and evolutionary landmarks.</title>
        <authorList>
            <person name="Silva S.R."/>
            <person name="Alvarenga D.O."/>
            <person name="Michael T.P."/>
            <person name="Miranda V.F.O."/>
            <person name="Varani A.M."/>
        </authorList>
    </citation>
    <scope>NUCLEOTIDE SEQUENCE</scope>
</reference>
<keyword evidence="2" id="KW-0496">Mitochondrion</keyword>
<feature type="region of interest" description="Disordered" evidence="1">
    <location>
        <begin position="1"/>
        <end position="41"/>
    </location>
</feature>
<gene>
    <name evidence="2" type="ORF">AEK19_MT0385</name>
</gene>
<evidence type="ECO:0000256" key="1">
    <source>
        <dbReference type="SAM" id="MobiDB-lite"/>
    </source>
</evidence>
<organism evidence="2">
    <name type="scientific">Utricularia reniformis</name>
    <dbReference type="NCBI Taxonomy" id="192314"/>
    <lineage>
        <taxon>Eukaryota</taxon>
        <taxon>Viridiplantae</taxon>
        <taxon>Streptophyta</taxon>
        <taxon>Embryophyta</taxon>
        <taxon>Tracheophyta</taxon>
        <taxon>Spermatophyta</taxon>
        <taxon>Magnoliopsida</taxon>
        <taxon>eudicotyledons</taxon>
        <taxon>Gunneridae</taxon>
        <taxon>Pentapetalae</taxon>
        <taxon>asterids</taxon>
        <taxon>lamiids</taxon>
        <taxon>Lamiales</taxon>
        <taxon>Lentibulariaceae</taxon>
        <taxon>Utricularia</taxon>
    </lineage>
</organism>
<evidence type="ECO:0000313" key="2">
    <source>
        <dbReference type="EMBL" id="ART30277.1"/>
    </source>
</evidence>
<feature type="compositionally biased region" description="Polar residues" evidence="1">
    <location>
        <begin position="1"/>
        <end position="21"/>
    </location>
</feature>
<protein>
    <submittedName>
        <fullName evidence="2">Uncharacterized protein</fullName>
    </submittedName>
</protein>
<dbReference type="EMBL" id="KY774314">
    <property type="protein sequence ID" value="ART30277.1"/>
    <property type="molecule type" value="Genomic_DNA"/>
</dbReference>
<accession>A0A1Y0AYQ7</accession>
<geneLocation type="mitochondrion" evidence="2"/>
<name>A0A1Y0AYQ7_9LAMI</name>
<dbReference type="AlphaFoldDB" id="A0A1Y0AYQ7"/>
<proteinExistence type="predicted"/>
<sequence>MDVNLSLSSIDRSAESLQSRDTLSHPHKIGNFYHPGDKEKEGMQIESIDLNRHEMNSSMRPNSKSKVN</sequence>